<dbReference type="EMBL" id="MLGG01000007">
    <property type="protein sequence ID" value="KAK1463217.1"/>
    <property type="molecule type" value="Genomic_DNA"/>
</dbReference>
<gene>
    <name evidence="1" type="ORF">CMEL01_13286</name>
</gene>
<reference evidence="1 2" key="1">
    <citation type="submission" date="2016-10" db="EMBL/GenBank/DDBJ databases">
        <title>The genome sequence of Colletotrichum fioriniae PJ7.</title>
        <authorList>
            <person name="Baroncelli R."/>
        </authorList>
    </citation>
    <scope>NUCLEOTIDE SEQUENCE [LARGE SCALE GENOMIC DNA]</scope>
    <source>
        <strain evidence="1">Col 31</strain>
    </source>
</reference>
<evidence type="ECO:0000313" key="1">
    <source>
        <dbReference type="EMBL" id="KAK1463217.1"/>
    </source>
</evidence>
<sequence length="124" mass="13386">MERVVRSNKRAEVGQCDKSKREANISRECGPKGAGVCFQSRSRDRILEVLGKREDESKWNAKPYAASSSTLARVSGTAACGGHSEARRMTPAGCSGVSGTACSAPTLRARDFQPSHERSWGRSL</sequence>
<dbReference type="Proteomes" id="UP001239795">
    <property type="component" value="Unassembled WGS sequence"/>
</dbReference>
<keyword evidence="2" id="KW-1185">Reference proteome</keyword>
<organism evidence="1 2">
    <name type="scientific">Colletotrichum melonis</name>
    <dbReference type="NCBI Taxonomy" id="1209925"/>
    <lineage>
        <taxon>Eukaryota</taxon>
        <taxon>Fungi</taxon>
        <taxon>Dikarya</taxon>
        <taxon>Ascomycota</taxon>
        <taxon>Pezizomycotina</taxon>
        <taxon>Sordariomycetes</taxon>
        <taxon>Hypocreomycetidae</taxon>
        <taxon>Glomerellales</taxon>
        <taxon>Glomerellaceae</taxon>
        <taxon>Colletotrichum</taxon>
        <taxon>Colletotrichum acutatum species complex</taxon>
    </lineage>
</organism>
<dbReference type="AlphaFoldDB" id="A0AAI9UTP6"/>
<proteinExistence type="predicted"/>
<evidence type="ECO:0000313" key="2">
    <source>
        <dbReference type="Proteomes" id="UP001239795"/>
    </source>
</evidence>
<accession>A0AAI9UTP6</accession>
<comment type="caution">
    <text evidence="1">The sequence shown here is derived from an EMBL/GenBank/DDBJ whole genome shotgun (WGS) entry which is preliminary data.</text>
</comment>
<name>A0AAI9UTP6_9PEZI</name>
<protein>
    <submittedName>
        <fullName evidence="1">Uncharacterized protein</fullName>
    </submittedName>
</protein>